<keyword evidence="2" id="KW-1185">Reference proteome</keyword>
<proteinExistence type="predicted"/>
<name>A0A0C3J022_PISTI</name>
<dbReference type="HOGENOM" id="CLU_119113_1_0_1"/>
<dbReference type="STRING" id="870435.A0A0C3J022"/>
<accession>A0A0C3J022</accession>
<evidence type="ECO:0000313" key="2">
    <source>
        <dbReference type="Proteomes" id="UP000054217"/>
    </source>
</evidence>
<dbReference type="InParanoid" id="A0A0C3J022"/>
<dbReference type="AlphaFoldDB" id="A0A0C3J022"/>
<evidence type="ECO:0000313" key="1">
    <source>
        <dbReference type="EMBL" id="KIO02423.1"/>
    </source>
</evidence>
<protein>
    <submittedName>
        <fullName evidence="1">Uncharacterized protein</fullName>
    </submittedName>
</protein>
<organism evidence="1 2">
    <name type="scientific">Pisolithus tinctorius Marx 270</name>
    <dbReference type="NCBI Taxonomy" id="870435"/>
    <lineage>
        <taxon>Eukaryota</taxon>
        <taxon>Fungi</taxon>
        <taxon>Dikarya</taxon>
        <taxon>Basidiomycota</taxon>
        <taxon>Agaricomycotina</taxon>
        <taxon>Agaricomycetes</taxon>
        <taxon>Agaricomycetidae</taxon>
        <taxon>Boletales</taxon>
        <taxon>Sclerodermatineae</taxon>
        <taxon>Pisolithaceae</taxon>
        <taxon>Pisolithus</taxon>
    </lineage>
</organism>
<dbReference type="EMBL" id="KN831982">
    <property type="protein sequence ID" value="KIO02423.1"/>
    <property type="molecule type" value="Genomic_DNA"/>
</dbReference>
<gene>
    <name evidence="1" type="ORF">M404DRAFT_1002444</name>
</gene>
<reference evidence="1 2" key="1">
    <citation type="submission" date="2014-04" db="EMBL/GenBank/DDBJ databases">
        <authorList>
            <consortium name="DOE Joint Genome Institute"/>
            <person name="Kuo A."/>
            <person name="Kohler A."/>
            <person name="Costa M.D."/>
            <person name="Nagy L.G."/>
            <person name="Floudas D."/>
            <person name="Copeland A."/>
            <person name="Barry K.W."/>
            <person name="Cichocki N."/>
            <person name="Veneault-Fourrey C."/>
            <person name="LaButti K."/>
            <person name="Lindquist E.A."/>
            <person name="Lipzen A."/>
            <person name="Lundell T."/>
            <person name="Morin E."/>
            <person name="Murat C."/>
            <person name="Sun H."/>
            <person name="Tunlid A."/>
            <person name="Henrissat B."/>
            <person name="Grigoriev I.V."/>
            <person name="Hibbett D.S."/>
            <person name="Martin F."/>
            <person name="Nordberg H.P."/>
            <person name="Cantor M.N."/>
            <person name="Hua S.X."/>
        </authorList>
    </citation>
    <scope>NUCLEOTIDE SEQUENCE [LARGE SCALE GENOMIC DNA]</scope>
    <source>
        <strain evidence="1 2">Marx 270</strain>
    </source>
</reference>
<sequence>MYLKLSPPRDMFDYCLQVFSSLCSNQFALCRKLRDVGGAEDDDCSVKSSSGPARTHAVLADTKPVKVGPRVIHTEQFICKGGVDTGRLLDISRKKLYTTAKAMGGNVLLDEQWDCSIRHPKLQKHEFKVTIRYSATVARSFFPDGQRPVGIEAAKGIKGLMTVLDRQVELWC</sequence>
<dbReference type="OrthoDB" id="3261081at2759"/>
<reference evidence="2" key="2">
    <citation type="submission" date="2015-01" db="EMBL/GenBank/DDBJ databases">
        <title>Evolutionary Origins and Diversification of the Mycorrhizal Mutualists.</title>
        <authorList>
            <consortium name="DOE Joint Genome Institute"/>
            <consortium name="Mycorrhizal Genomics Consortium"/>
            <person name="Kohler A."/>
            <person name="Kuo A."/>
            <person name="Nagy L.G."/>
            <person name="Floudas D."/>
            <person name="Copeland A."/>
            <person name="Barry K.W."/>
            <person name="Cichocki N."/>
            <person name="Veneault-Fourrey C."/>
            <person name="LaButti K."/>
            <person name="Lindquist E.A."/>
            <person name="Lipzen A."/>
            <person name="Lundell T."/>
            <person name="Morin E."/>
            <person name="Murat C."/>
            <person name="Riley R."/>
            <person name="Ohm R."/>
            <person name="Sun H."/>
            <person name="Tunlid A."/>
            <person name="Henrissat B."/>
            <person name="Grigoriev I.V."/>
            <person name="Hibbett D.S."/>
            <person name="Martin F."/>
        </authorList>
    </citation>
    <scope>NUCLEOTIDE SEQUENCE [LARGE SCALE GENOMIC DNA]</scope>
    <source>
        <strain evidence="2">Marx 270</strain>
    </source>
</reference>
<dbReference type="Proteomes" id="UP000054217">
    <property type="component" value="Unassembled WGS sequence"/>
</dbReference>